<dbReference type="PANTHER" id="PTHR30158:SF3">
    <property type="entry name" value="MULTIDRUG EFFLUX PUMP SUBUNIT ACRA-RELATED"/>
    <property type="match status" value="1"/>
</dbReference>
<feature type="coiled-coil region" evidence="3">
    <location>
        <begin position="100"/>
        <end position="127"/>
    </location>
</feature>
<keyword evidence="10" id="KW-1185">Reference proteome</keyword>
<evidence type="ECO:0000259" key="5">
    <source>
        <dbReference type="Pfam" id="PF25876"/>
    </source>
</evidence>
<protein>
    <submittedName>
        <fullName evidence="9">Efflux RND transporter periplasmic adaptor subunit</fullName>
    </submittedName>
</protein>
<dbReference type="Pfam" id="PF25876">
    <property type="entry name" value="HH_MFP_RND"/>
    <property type="match status" value="1"/>
</dbReference>
<dbReference type="InterPro" id="IPR006143">
    <property type="entry name" value="RND_pump_MFP"/>
</dbReference>
<dbReference type="InterPro" id="IPR058626">
    <property type="entry name" value="MdtA-like_b-barrel"/>
</dbReference>
<feature type="signal peptide" evidence="4">
    <location>
        <begin position="1"/>
        <end position="23"/>
    </location>
</feature>
<dbReference type="InterPro" id="IPR058624">
    <property type="entry name" value="MdtA-like_HH"/>
</dbReference>
<dbReference type="Pfam" id="PF25917">
    <property type="entry name" value="BSH_RND"/>
    <property type="match status" value="1"/>
</dbReference>
<comment type="similarity">
    <text evidence="2">Belongs to the membrane fusion protein (MFP) (TC 8.A.1) family.</text>
</comment>
<reference evidence="9 10" key="1">
    <citation type="submission" date="2022-07" db="EMBL/GenBank/DDBJ databases">
        <authorList>
            <person name="Xamxidin M."/>
            <person name="Wu M."/>
        </authorList>
    </citation>
    <scope>NUCLEOTIDE SEQUENCE [LARGE SCALE GENOMIC DNA]</scope>
    <source>
        <strain evidence="9 10">NBRC 111650</strain>
    </source>
</reference>
<evidence type="ECO:0000256" key="2">
    <source>
        <dbReference type="ARBA" id="ARBA00009477"/>
    </source>
</evidence>
<dbReference type="InterPro" id="IPR058625">
    <property type="entry name" value="MdtA-like_BSH"/>
</dbReference>
<gene>
    <name evidence="9" type="ORF">NQT62_08440</name>
</gene>
<dbReference type="InterPro" id="IPR058627">
    <property type="entry name" value="MdtA-like_C"/>
</dbReference>
<dbReference type="RefSeq" id="WP_256764234.1">
    <property type="nucleotide sequence ID" value="NZ_JANIGO010000002.1"/>
</dbReference>
<evidence type="ECO:0000256" key="3">
    <source>
        <dbReference type="SAM" id="Coils"/>
    </source>
</evidence>
<dbReference type="SUPFAM" id="SSF111369">
    <property type="entry name" value="HlyD-like secretion proteins"/>
    <property type="match status" value="1"/>
</dbReference>
<evidence type="ECO:0000259" key="8">
    <source>
        <dbReference type="Pfam" id="PF25967"/>
    </source>
</evidence>
<dbReference type="NCBIfam" id="TIGR01730">
    <property type="entry name" value="RND_mfp"/>
    <property type="match status" value="1"/>
</dbReference>
<dbReference type="Gene3D" id="2.40.420.20">
    <property type="match status" value="1"/>
</dbReference>
<organism evidence="9 10">
    <name type="scientific">Limnobacter humi</name>
    <dbReference type="NCBI Taxonomy" id="1778671"/>
    <lineage>
        <taxon>Bacteria</taxon>
        <taxon>Pseudomonadati</taxon>
        <taxon>Pseudomonadota</taxon>
        <taxon>Betaproteobacteria</taxon>
        <taxon>Burkholderiales</taxon>
        <taxon>Burkholderiaceae</taxon>
        <taxon>Limnobacter</taxon>
    </lineage>
</organism>
<dbReference type="EMBL" id="JANIGO010000002">
    <property type="protein sequence ID" value="MCQ8896458.1"/>
    <property type="molecule type" value="Genomic_DNA"/>
</dbReference>
<feature type="domain" description="Multidrug resistance protein MdtA-like barrel-sandwich hybrid" evidence="6">
    <location>
        <begin position="67"/>
        <end position="209"/>
    </location>
</feature>
<evidence type="ECO:0000313" key="9">
    <source>
        <dbReference type="EMBL" id="MCQ8896458.1"/>
    </source>
</evidence>
<dbReference type="Pfam" id="PF25967">
    <property type="entry name" value="RND-MFP_C"/>
    <property type="match status" value="1"/>
</dbReference>
<keyword evidence="4" id="KW-0732">Signal</keyword>
<dbReference type="Proteomes" id="UP001204142">
    <property type="component" value="Unassembled WGS sequence"/>
</dbReference>
<comment type="caution">
    <text evidence="9">The sequence shown here is derived from an EMBL/GenBank/DDBJ whole genome shotgun (WGS) entry which is preliminary data.</text>
</comment>
<keyword evidence="3" id="KW-0175">Coiled coil</keyword>
<comment type="subcellular location">
    <subcellularLocation>
        <location evidence="1">Cell envelope</location>
    </subcellularLocation>
</comment>
<evidence type="ECO:0000313" key="10">
    <source>
        <dbReference type="Proteomes" id="UP001204142"/>
    </source>
</evidence>
<evidence type="ECO:0000256" key="4">
    <source>
        <dbReference type="SAM" id="SignalP"/>
    </source>
</evidence>
<dbReference type="PANTHER" id="PTHR30158">
    <property type="entry name" value="ACRA/E-RELATED COMPONENT OF DRUG EFFLUX TRANSPORTER"/>
    <property type="match status" value="1"/>
</dbReference>
<sequence>MLTASRTATALAVLATVSVVALSGCGKKEVANAATAPNLPKVAVVKVEAAPTSLFTELPGRTSPYLIAEVRPQVTGILKTRQFTEGADVKAGTSLYQIDASTYQAAYNSAKAALAKAEANLVSADVRNTRFQDLAKQNAVSQQERDDAFATLKQAQADVQSAKAAVQAAEINLGYTQVRAPISGRIGRSNVTAGALVQQGQAQALSTIQQLDPIYVDLTQSTTELLQLKRDLASGVLKNAGKDAAKVKLMLEDGSEYAQEGKLQFSEATVDPNTGTVTLRAVFPNPNKQLLPGMYVRAVLQEGVRQNAILVPQKGIARDNTGAAVAYVLGEGNVVEKRKVVTERAIGDKWLVADGLKDGDRLVVEGIQKIKPGQPAEIIQPAGK</sequence>
<accession>A0ABT1WG09</accession>
<feature type="chain" id="PRO_5047097028" evidence="4">
    <location>
        <begin position="24"/>
        <end position="384"/>
    </location>
</feature>
<dbReference type="Pfam" id="PF25944">
    <property type="entry name" value="Beta-barrel_RND"/>
    <property type="match status" value="1"/>
</dbReference>
<evidence type="ECO:0000259" key="7">
    <source>
        <dbReference type="Pfam" id="PF25944"/>
    </source>
</evidence>
<evidence type="ECO:0000259" key="6">
    <source>
        <dbReference type="Pfam" id="PF25917"/>
    </source>
</evidence>
<feature type="domain" description="Multidrug resistance protein MdtA-like beta-barrel" evidence="7">
    <location>
        <begin position="213"/>
        <end position="303"/>
    </location>
</feature>
<evidence type="ECO:0000256" key="1">
    <source>
        <dbReference type="ARBA" id="ARBA00004196"/>
    </source>
</evidence>
<name>A0ABT1WG09_9BURK</name>
<dbReference type="PROSITE" id="PS51257">
    <property type="entry name" value="PROKAR_LIPOPROTEIN"/>
    <property type="match status" value="1"/>
</dbReference>
<dbReference type="Gene3D" id="1.10.287.470">
    <property type="entry name" value="Helix hairpin bin"/>
    <property type="match status" value="1"/>
</dbReference>
<proteinExistence type="inferred from homology"/>
<dbReference type="Gene3D" id="2.40.30.170">
    <property type="match status" value="1"/>
</dbReference>
<feature type="domain" description="Multidrug resistance protein MdtA-like alpha-helical hairpin" evidence="5">
    <location>
        <begin position="107"/>
        <end position="176"/>
    </location>
</feature>
<feature type="domain" description="Multidrug resistance protein MdtA-like C-terminal permuted SH3" evidence="8">
    <location>
        <begin position="307"/>
        <end position="369"/>
    </location>
</feature>
<dbReference type="Gene3D" id="2.40.50.100">
    <property type="match status" value="1"/>
</dbReference>